<reference evidence="8 9" key="1">
    <citation type="submission" date="2018-05" db="EMBL/GenBank/DDBJ databases">
        <title>Leucothrix arctica sp. nov., isolated from Arctic seawater.</title>
        <authorList>
            <person name="Choi A."/>
            <person name="Baek K."/>
        </authorList>
    </citation>
    <scope>NUCLEOTIDE SEQUENCE [LARGE SCALE GENOMIC DNA]</scope>
    <source>
        <strain evidence="8 9">JCM 18388</strain>
    </source>
</reference>
<keyword evidence="8" id="KW-0489">Methyltransferase</keyword>
<keyword evidence="2" id="KW-0863">Zinc-finger</keyword>
<evidence type="ECO:0000256" key="2">
    <source>
        <dbReference type="ARBA" id="ARBA00022771"/>
    </source>
</evidence>
<dbReference type="Pfam" id="PF01258">
    <property type="entry name" value="zf-dskA_traR"/>
    <property type="match status" value="1"/>
</dbReference>
<evidence type="ECO:0000256" key="3">
    <source>
        <dbReference type="ARBA" id="ARBA00022833"/>
    </source>
</evidence>
<dbReference type="SUPFAM" id="SSF57716">
    <property type="entry name" value="Glucocorticoid receptor-like (DNA-binding domain)"/>
    <property type="match status" value="1"/>
</dbReference>
<feature type="domain" description="Zinc finger DksA/TraR C4-type" evidence="6">
    <location>
        <begin position="74"/>
        <end position="102"/>
    </location>
</feature>
<proteinExistence type="predicted"/>
<dbReference type="Proteomes" id="UP000245539">
    <property type="component" value="Unassembled WGS sequence"/>
</dbReference>
<evidence type="ECO:0000313" key="9">
    <source>
        <dbReference type="Proteomes" id="UP000245539"/>
    </source>
</evidence>
<dbReference type="GO" id="GO:0008168">
    <property type="term" value="F:methyltransferase activity"/>
    <property type="evidence" value="ECO:0007669"/>
    <property type="project" value="UniProtKB-KW"/>
</dbReference>
<gene>
    <name evidence="8" type="ORF">DKW60_08740</name>
</gene>
<evidence type="ECO:0000313" key="8">
    <source>
        <dbReference type="EMBL" id="PWQ98075.1"/>
    </source>
</evidence>
<sequence>MLDTQKATLLTREAELSERLVSLQADMMKPHDQDSSEQVVERENDEVVEQLAHETQDELIQVKHALSAIESGHYGECEQCGEDIAPARLETLPYASKCIKCA</sequence>
<comment type="caution">
    <text evidence="8">The sequence shown here is derived from an EMBL/GenBank/DDBJ whole genome shotgun (WGS) entry which is preliminary data.</text>
</comment>
<keyword evidence="1" id="KW-0479">Metal-binding</keyword>
<dbReference type="PANTHER" id="PTHR33823">
    <property type="entry name" value="RNA POLYMERASE-BINDING TRANSCRIPTION FACTOR DKSA-RELATED"/>
    <property type="match status" value="1"/>
</dbReference>
<dbReference type="PROSITE" id="PS01102">
    <property type="entry name" value="ZF_DKSA_1"/>
    <property type="match status" value="1"/>
</dbReference>
<dbReference type="OrthoDB" id="6064855at2"/>
<protein>
    <submittedName>
        <fullName evidence="8">Dimethylmenaquinone methyltransferase</fullName>
    </submittedName>
</protein>
<evidence type="ECO:0000256" key="5">
    <source>
        <dbReference type="SAM" id="MobiDB-lite"/>
    </source>
</evidence>
<evidence type="ECO:0000259" key="7">
    <source>
        <dbReference type="Pfam" id="PF21173"/>
    </source>
</evidence>
<feature type="zinc finger region" description="dksA C4-type" evidence="4">
    <location>
        <begin position="77"/>
        <end position="101"/>
    </location>
</feature>
<dbReference type="InterPro" id="IPR048487">
    <property type="entry name" value="DksA-like_N"/>
</dbReference>
<name>A0A317CHP3_9GAMM</name>
<dbReference type="AlphaFoldDB" id="A0A317CHP3"/>
<dbReference type="PANTHER" id="PTHR33823:SF4">
    <property type="entry name" value="GENERAL STRESS PROTEIN 16O"/>
    <property type="match status" value="1"/>
</dbReference>
<accession>A0A317CHP3</accession>
<dbReference type="Gene3D" id="1.20.120.910">
    <property type="entry name" value="DksA, coiled-coil domain"/>
    <property type="match status" value="1"/>
</dbReference>
<dbReference type="GO" id="GO:0008270">
    <property type="term" value="F:zinc ion binding"/>
    <property type="evidence" value="ECO:0007669"/>
    <property type="project" value="UniProtKB-KW"/>
</dbReference>
<feature type="domain" description="DnaK suppressor protein-like N-terminal" evidence="7">
    <location>
        <begin position="6"/>
        <end position="67"/>
    </location>
</feature>
<evidence type="ECO:0000256" key="4">
    <source>
        <dbReference type="PROSITE-ProRule" id="PRU00510"/>
    </source>
</evidence>
<feature type="compositionally biased region" description="Basic and acidic residues" evidence="5">
    <location>
        <begin position="28"/>
        <end position="42"/>
    </location>
</feature>
<dbReference type="EMBL" id="QGKM01000019">
    <property type="protein sequence ID" value="PWQ98075.1"/>
    <property type="molecule type" value="Genomic_DNA"/>
</dbReference>
<keyword evidence="3" id="KW-0862">Zinc</keyword>
<evidence type="ECO:0000259" key="6">
    <source>
        <dbReference type="Pfam" id="PF01258"/>
    </source>
</evidence>
<dbReference type="InterPro" id="IPR000962">
    <property type="entry name" value="Znf_DskA_TraR"/>
</dbReference>
<keyword evidence="9" id="KW-1185">Reference proteome</keyword>
<dbReference type="GO" id="GO:0032259">
    <property type="term" value="P:methylation"/>
    <property type="evidence" value="ECO:0007669"/>
    <property type="project" value="UniProtKB-KW"/>
</dbReference>
<dbReference type="Pfam" id="PF21173">
    <property type="entry name" value="DksA-like_N"/>
    <property type="match status" value="1"/>
</dbReference>
<dbReference type="InterPro" id="IPR020458">
    <property type="entry name" value="Znf_DskA_TraR_CS"/>
</dbReference>
<organism evidence="8 9">
    <name type="scientific">Leucothrix pacifica</name>
    <dbReference type="NCBI Taxonomy" id="1247513"/>
    <lineage>
        <taxon>Bacteria</taxon>
        <taxon>Pseudomonadati</taxon>
        <taxon>Pseudomonadota</taxon>
        <taxon>Gammaproteobacteria</taxon>
        <taxon>Thiotrichales</taxon>
        <taxon>Thiotrichaceae</taxon>
        <taxon>Leucothrix</taxon>
    </lineage>
</organism>
<feature type="region of interest" description="Disordered" evidence="5">
    <location>
        <begin position="25"/>
        <end position="44"/>
    </location>
</feature>
<dbReference type="PROSITE" id="PS51128">
    <property type="entry name" value="ZF_DKSA_2"/>
    <property type="match status" value="1"/>
</dbReference>
<keyword evidence="8" id="KW-0808">Transferase</keyword>
<evidence type="ECO:0000256" key="1">
    <source>
        <dbReference type="ARBA" id="ARBA00022723"/>
    </source>
</evidence>